<keyword evidence="3" id="KW-1185">Reference proteome</keyword>
<feature type="compositionally biased region" description="Basic and acidic residues" evidence="1">
    <location>
        <begin position="103"/>
        <end position="124"/>
    </location>
</feature>
<reference evidence="2" key="2">
    <citation type="submission" date="2022-06" db="UniProtKB">
        <authorList>
            <consortium name="EnsemblMetazoa"/>
        </authorList>
    </citation>
    <scope>IDENTIFICATION</scope>
    <source>
        <strain evidence="2">PS312</strain>
    </source>
</reference>
<sequence>MGRIQQVCIAHVRYTVNMDACIMFKVNYTDRLPEWRGGAVVVCQECDSKGHEFDPARPQIHPDQGGHAGAKLVCLICRARTGFVRLWEDLESDMPQEGQEPPEGEKSEGRKRRKDDEDKHDKNAGPRRSKRLAQ</sequence>
<evidence type="ECO:0000256" key="1">
    <source>
        <dbReference type="SAM" id="MobiDB-lite"/>
    </source>
</evidence>
<accession>A0A2A6BLM9</accession>
<organism evidence="2 3">
    <name type="scientific">Pristionchus pacificus</name>
    <name type="common">Parasitic nematode worm</name>
    <dbReference type="NCBI Taxonomy" id="54126"/>
    <lineage>
        <taxon>Eukaryota</taxon>
        <taxon>Metazoa</taxon>
        <taxon>Ecdysozoa</taxon>
        <taxon>Nematoda</taxon>
        <taxon>Chromadorea</taxon>
        <taxon>Rhabditida</taxon>
        <taxon>Rhabditina</taxon>
        <taxon>Diplogasteromorpha</taxon>
        <taxon>Diplogasteroidea</taxon>
        <taxon>Neodiplogasteridae</taxon>
        <taxon>Pristionchus</taxon>
    </lineage>
</organism>
<gene>
    <name evidence="2" type="primary">WBGene00272022</name>
</gene>
<protein>
    <submittedName>
        <fullName evidence="2">Uncharacterized protein</fullName>
    </submittedName>
</protein>
<evidence type="ECO:0000313" key="3">
    <source>
        <dbReference type="Proteomes" id="UP000005239"/>
    </source>
</evidence>
<accession>A0A8R1ULE1</accession>
<dbReference type="Proteomes" id="UP000005239">
    <property type="component" value="Unassembled WGS sequence"/>
</dbReference>
<dbReference type="EnsemblMetazoa" id="PPA33653.1">
    <property type="protein sequence ID" value="PPA33653.1"/>
    <property type="gene ID" value="WBGene00272022"/>
</dbReference>
<reference evidence="3" key="1">
    <citation type="journal article" date="2008" name="Nat. Genet.">
        <title>The Pristionchus pacificus genome provides a unique perspective on nematode lifestyle and parasitism.</title>
        <authorList>
            <person name="Dieterich C."/>
            <person name="Clifton S.W."/>
            <person name="Schuster L.N."/>
            <person name="Chinwalla A."/>
            <person name="Delehaunty K."/>
            <person name="Dinkelacker I."/>
            <person name="Fulton L."/>
            <person name="Fulton R."/>
            <person name="Godfrey J."/>
            <person name="Minx P."/>
            <person name="Mitreva M."/>
            <person name="Roeseler W."/>
            <person name="Tian H."/>
            <person name="Witte H."/>
            <person name="Yang S.P."/>
            <person name="Wilson R.K."/>
            <person name="Sommer R.J."/>
        </authorList>
    </citation>
    <scope>NUCLEOTIDE SEQUENCE [LARGE SCALE GENOMIC DNA]</scope>
    <source>
        <strain evidence="3">PS312</strain>
    </source>
</reference>
<name>A0A2A6BLM9_PRIPA</name>
<feature type="compositionally biased region" description="Basic residues" evidence="1">
    <location>
        <begin position="125"/>
        <end position="134"/>
    </location>
</feature>
<evidence type="ECO:0000313" key="2">
    <source>
        <dbReference type="EnsemblMetazoa" id="PPA33653.1"/>
    </source>
</evidence>
<proteinExistence type="predicted"/>
<dbReference type="AlphaFoldDB" id="A0A2A6BLM9"/>
<feature type="region of interest" description="Disordered" evidence="1">
    <location>
        <begin position="90"/>
        <end position="134"/>
    </location>
</feature>